<dbReference type="Pfam" id="PF25858">
    <property type="entry name" value="DUF7958"/>
    <property type="match status" value="1"/>
</dbReference>
<evidence type="ECO:0000313" key="1">
    <source>
        <dbReference type="EMBL" id="RZV11762.1"/>
    </source>
</evidence>
<evidence type="ECO:0000313" key="2">
    <source>
        <dbReference type="Proteomes" id="UP000291097"/>
    </source>
</evidence>
<protein>
    <submittedName>
        <fullName evidence="1">Uncharacterized protein</fullName>
    </submittedName>
</protein>
<dbReference type="RefSeq" id="WP_242611602.1">
    <property type="nucleotide sequence ID" value="NZ_SHMP01000003.1"/>
</dbReference>
<name>A0A482YIK7_9EURY</name>
<dbReference type="EMBL" id="SHMP01000003">
    <property type="protein sequence ID" value="RZV11762.1"/>
    <property type="molecule type" value="Genomic_DNA"/>
</dbReference>
<sequence length="318" mass="36103">MDAIITGESKRIGLSVFDNNDVEHLIEMGESGDVKYHEQDGYPDKAAKRTPEGNEHVSQTRKFAQYYVFAKRGYDTVPPLIHPERLNIVRQALESMSTEKCMDLFGDLYQQMASHHIGTERIVDIPSGVDEESVLYRKDIYLGVDPTETEVAEGAISLASEYGIDLDEPDAHEQSVTDLDTNERTAWEEFGDALGDLVAENDIDVSEAAYIDSVSALHMAYLDSRGREHVTEATQSLDREPDARFELVPIDLQSPEDFQEYLAFNLKCQIRDCFVRMGVQPPEAFQVLGYGRYEATERYNKVEFYPKFHDPKNEALLK</sequence>
<comment type="caution">
    <text evidence="1">The sequence shown here is derived from an EMBL/GenBank/DDBJ whole genome shotgun (WGS) entry which is preliminary data.</text>
</comment>
<dbReference type="InterPro" id="IPR058264">
    <property type="entry name" value="DUF7958"/>
</dbReference>
<gene>
    <name evidence="1" type="ORF">BDK88_0643</name>
</gene>
<organism evidence="1 2">
    <name type="scientific">Natrinema hispanicum</name>
    <dbReference type="NCBI Taxonomy" id="392421"/>
    <lineage>
        <taxon>Archaea</taxon>
        <taxon>Methanobacteriati</taxon>
        <taxon>Methanobacteriota</taxon>
        <taxon>Stenosarchaea group</taxon>
        <taxon>Halobacteria</taxon>
        <taxon>Halobacteriales</taxon>
        <taxon>Natrialbaceae</taxon>
        <taxon>Natrinema</taxon>
    </lineage>
</organism>
<proteinExistence type="predicted"/>
<dbReference type="Proteomes" id="UP000291097">
    <property type="component" value="Unassembled WGS sequence"/>
</dbReference>
<dbReference type="AlphaFoldDB" id="A0A482YIK7"/>
<accession>A0A482YIK7</accession>
<reference evidence="1 2" key="1">
    <citation type="submission" date="2019-02" db="EMBL/GenBank/DDBJ databases">
        <title>Genomic Encyclopedia of Archaeal and Bacterial Type Strains, Phase II (KMG-II): from individual species to whole genera.</title>
        <authorList>
            <person name="Goeker M."/>
        </authorList>
    </citation>
    <scope>NUCLEOTIDE SEQUENCE [LARGE SCALE GENOMIC DNA]</scope>
    <source>
        <strain evidence="1 2">DSM 18328</strain>
    </source>
</reference>